<protein>
    <recommendedName>
        <fullName evidence="3">DUF3768 domain-containing protein</fullName>
    </recommendedName>
</protein>
<proteinExistence type="predicted"/>
<evidence type="ECO:0000313" key="1">
    <source>
        <dbReference type="EMBL" id="AEG50221.1"/>
    </source>
</evidence>
<reference evidence="1 2" key="1">
    <citation type="submission" date="2011-05" db="EMBL/GenBank/DDBJ databases">
        <title>Complete sequence of chromosome 1 of Sphingobium chlorophenolicum L-1.</title>
        <authorList>
            <consortium name="US DOE Joint Genome Institute"/>
            <person name="Lucas S."/>
            <person name="Han J."/>
            <person name="Lapidus A."/>
            <person name="Cheng J.-F."/>
            <person name="Goodwin L."/>
            <person name="Pitluck S."/>
            <person name="Peters L."/>
            <person name="Daligault H."/>
            <person name="Han C."/>
            <person name="Tapia R."/>
            <person name="Land M."/>
            <person name="Hauser L."/>
            <person name="Kyrpides N."/>
            <person name="Ivanova N."/>
            <person name="Pagani I."/>
            <person name="Turner P."/>
            <person name="Copley S."/>
            <person name="Woyke T."/>
        </authorList>
    </citation>
    <scope>NUCLEOTIDE SEQUENCE [LARGE SCALE GENOMIC DNA]</scope>
    <source>
        <strain evidence="1 2">L-1</strain>
    </source>
</reference>
<organism evidence="1 2">
    <name type="scientific">Sphingobium chlorophenolicum L-1</name>
    <dbReference type="NCBI Taxonomy" id="690566"/>
    <lineage>
        <taxon>Bacteria</taxon>
        <taxon>Pseudomonadati</taxon>
        <taxon>Pseudomonadota</taxon>
        <taxon>Alphaproteobacteria</taxon>
        <taxon>Sphingomonadales</taxon>
        <taxon>Sphingomonadaceae</taxon>
        <taxon>Sphingobium</taxon>
    </lineage>
</organism>
<dbReference type="KEGG" id="sch:Sphch_2574"/>
<dbReference type="AlphaFoldDB" id="F6EZN7"/>
<evidence type="ECO:0000313" key="2">
    <source>
        <dbReference type="Proteomes" id="UP000007150"/>
    </source>
</evidence>
<dbReference type="STRING" id="690566.Sphch_2574"/>
<sequence>MTGSEQSPFDQSTFATVDRKERIRRLNDDLRRYGRGGIVMLSAGIAALCIDEVRTILDAVRCFEDFTDDNDPYREHDLGLFRHRGERIMWKIDYFDKDRCYASSDPTNPELTARVLTVLYASEY</sequence>
<name>F6EZN7_SPHCR</name>
<dbReference type="EMBL" id="CP002798">
    <property type="protein sequence ID" value="AEG50221.1"/>
    <property type="molecule type" value="Genomic_DNA"/>
</dbReference>
<dbReference type="HOGENOM" id="CLU_125485_0_0_5"/>
<keyword evidence="2" id="KW-1185">Reference proteome</keyword>
<dbReference type="Proteomes" id="UP000007150">
    <property type="component" value="Chromosome 1"/>
</dbReference>
<evidence type="ECO:0008006" key="3">
    <source>
        <dbReference type="Google" id="ProtNLM"/>
    </source>
</evidence>
<accession>F6EZN7</accession>
<dbReference type="Pfam" id="PF12599">
    <property type="entry name" value="DUF3768"/>
    <property type="match status" value="1"/>
</dbReference>
<dbReference type="RefSeq" id="WP_013848457.1">
    <property type="nucleotide sequence ID" value="NC_015593.1"/>
</dbReference>
<dbReference type="InterPro" id="IPR022243">
    <property type="entry name" value="DUF3768"/>
</dbReference>
<gene>
    <name evidence="1" type="ORF">Sphch_2574</name>
</gene>